<dbReference type="Proteomes" id="UP000724584">
    <property type="component" value="Unassembled WGS sequence"/>
</dbReference>
<evidence type="ECO:0000313" key="1">
    <source>
        <dbReference type="EMBL" id="KAH6636290.1"/>
    </source>
</evidence>
<protein>
    <submittedName>
        <fullName evidence="1">Uncharacterized protein</fullName>
    </submittedName>
</protein>
<sequence length="220" mass="24754">MHLCLTLWDSQRWLARNQAHFMVNITRVPEVGSHRLVWHQTSTSKNRDNSDPQVPNARCINRSISSNRCHDHPIRPNDSHALLYQTHETTTPSHPPQSQTDAGRRNSTPIFLTLVTDPALGANLVITPALLTSTRIVTIHPGHLLCLAGRVRTRHRDSNHLSCGQGQLKVMNRRQYRGCSLAPAWVGRGSLWFAAGYLIQATLYLKVEVARYTEASVICM</sequence>
<keyword evidence="2" id="KW-1185">Reference proteome</keyword>
<gene>
    <name evidence="1" type="ORF">F5144DRAFT_173817</name>
</gene>
<organism evidence="1 2">
    <name type="scientific">Chaetomium tenue</name>
    <dbReference type="NCBI Taxonomy" id="1854479"/>
    <lineage>
        <taxon>Eukaryota</taxon>
        <taxon>Fungi</taxon>
        <taxon>Dikarya</taxon>
        <taxon>Ascomycota</taxon>
        <taxon>Pezizomycotina</taxon>
        <taxon>Sordariomycetes</taxon>
        <taxon>Sordariomycetidae</taxon>
        <taxon>Sordariales</taxon>
        <taxon>Chaetomiaceae</taxon>
        <taxon>Chaetomium</taxon>
    </lineage>
</organism>
<name>A0ACB7PF50_9PEZI</name>
<accession>A0ACB7PF50</accession>
<reference evidence="1 2" key="1">
    <citation type="journal article" date="2021" name="Nat. Commun.">
        <title>Genetic determinants of endophytism in the Arabidopsis root mycobiome.</title>
        <authorList>
            <person name="Mesny F."/>
            <person name="Miyauchi S."/>
            <person name="Thiergart T."/>
            <person name="Pickel B."/>
            <person name="Atanasova L."/>
            <person name="Karlsson M."/>
            <person name="Huettel B."/>
            <person name="Barry K.W."/>
            <person name="Haridas S."/>
            <person name="Chen C."/>
            <person name="Bauer D."/>
            <person name="Andreopoulos W."/>
            <person name="Pangilinan J."/>
            <person name="LaButti K."/>
            <person name="Riley R."/>
            <person name="Lipzen A."/>
            <person name="Clum A."/>
            <person name="Drula E."/>
            <person name="Henrissat B."/>
            <person name="Kohler A."/>
            <person name="Grigoriev I.V."/>
            <person name="Martin F.M."/>
            <person name="Hacquard S."/>
        </authorList>
    </citation>
    <scope>NUCLEOTIDE SEQUENCE [LARGE SCALE GENOMIC DNA]</scope>
    <source>
        <strain evidence="1 2">MPI-SDFR-AT-0079</strain>
    </source>
</reference>
<evidence type="ECO:0000313" key="2">
    <source>
        <dbReference type="Proteomes" id="UP000724584"/>
    </source>
</evidence>
<proteinExistence type="predicted"/>
<dbReference type="EMBL" id="JAGIZQ010000003">
    <property type="protein sequence ID" value="KAH6636290.1"/>
    <property type="molecule type" value="Genomic_DNA"/>
</dbReference>
<comment type="caution">
    <text evidence="1">The sequence shown here is derived from an EMBL/GenBank/DDBJ whole genome shotgun (WGS) entry which is preliminary data.</text>
</comment>